<proteinExistence type="predicted"/>
<name>A0A382FQ62_9ZZZZ</name>
<organism evidence="1">
    <name type="scientific">marine metagenome</name>
    <dbReference type="NCBI Taxonomy" id="408172"/>
    <lineage>
        <taxon>unclassified sequences</taxon>
        <taxon>metagenomes</taxon>
        <taxon>ecological metagenomes</taxon>
    </lineage>
</organism>
<dbReference type="EMBL" id="UINC01051049">
    <property type="protein sequence ID" value="SVB64735.1"/>
    <property type="molecule type" value="Genomic_DNA"/>
</dbReference>
<evidence type="ECO:0000313" key="1">
    <source>
        <dbReference type="EMBL" id="SVB64735.1"/>
    </source>
</evidence>
<sequence>MQVNKETIWHFTCQSCDGWWSIANSDKWVPKKLYCPHCGKQRTHDNKKIEWVADAFDDLPG</sequence>
<gene>
    <name evidence="1" type="ORF">METZ01_LOCUS217589</name>
</gene>
<protein>
    <submittedName>
        <fullName evidence="1">Uncharacterized protein</fullName>
    </submittedName>
</protein>
<reference evidence="1" key="1">
    <citation type="submission" date="2018-05" db="EMBL/GenBank/DDBJ databases">
        <authorList>
            <person name="Lanie J.A."/>
            <person name="Ng W.-L."/>
            <person name="Kazmierczak K.M."/>
            <person name="Andrzejewski T.M."/>
            <person name="Davidsen T.M."/>
            <person name="Wayne K.J."/>
            <person name="Tettelin H."/>
            <person name="Glass J.I."/>
            <person name="Rusch D."/>
            <person name="Podicherti R."/>
            <person name="Tsui H.-C.T."/>
            <person name="Winkler M.E."/>
        </authorList>
    </citation>
    <scope>NUCLEOTIDE SEQUENCE</scope>
</reference>
<accession>A0A382FQ62</accession>
<dbReference type="AlphaFoldDB" id="A0A382FQ62"/>